<proteinExistence type="predicted"/>
<gene>
    <name evidence="2" type="ORF">SAMN05216289_101142</name>
</gene>
<dbReference type="EMBL" id="FOVF01000001">
    <property type="protein sequence ID" value="SFM96486.1"/>
    <property type="molecule type" value="Genomic_DNA"/>
</dbReference>
<dbReference type="Pfam" id="PF08811">
    <property type="entry name" value="DUF1800"/>
    <property type="match status" value="1"/>
</dbReference>
<evidence type="ECO:0000313" key="3">
    <source>
        <dbReference type="Proteomes" id="UP000198575"/>
    </source>
</evidence>
<keyword evidence="1" id="KW-0732">Signal</keyword>
<dbReference type="AlphaFoldDB" id="A0A1I4V5K2"/>
<name>A0A1I4V5K2_9GAMM</name>
<dbReference type="PANTHER" id="PTHR43737:SF1">
    <property type="entry name" value="DUF1501 DOMAIN-CONTAINING PROTEIN"/>
    <property type="match status" value="1"/>
</dbReference>
<feature type="signal peptide" evidence="1">
    <location>
        <begin position="1"/>
        <end position="23"/>
    </location>
</feature>
<dbReference type="PANTHER" id="PTHR43737">
    <property type="entry name" value="BLL7424 PROTEIN"/>
    <property type="match status" value="1"/>
</dbReference>
<dbReference type="STRING" id="578942.SAMN05216289_101142"/>
<accession>A0A1I4V5K2</accession>
<sequence>MKTPRWCGVLMVTLLGAVSQVWAGDHVFDAGFDHRAEGPYSDAEAARFLTQATFGPSLAEIARLRSIGYNAWLADQATLPASHHRPYLEAQAAAGLEVYQNARQEAWWTNAITGPDQLRQRVAFALSELLVVSDQSGAIEGYPIAMANYYDLLVDGAFGNYRNLLENVTLSPVMGHYLSMFKNRKPDLDANIRPDENYAREIMQLFSVGLVRLNANGTVQTSGGQPIPTYDQDTIRGFAHVFTGWNWANCPRDQGGQWWEWEYCPSGPVDWPDPGWDAWWLVPMQAWESYHASAEDKQLLVYPGVALPNGILVGGGTAASDLQAALDNIFNHPNVAPFIARHLIKRLVTSNPSPAYVGRVAATFVNNGLGVRGDLAATVRAVLMDSEARTVPSLASNAGKMREPLLKLSHLWRALDGRADDGRYREWYTDYYLSQAPLRSPTVFNFFLPDYRPPGEMATLGLDGPEFQITTDTSVASVANGLGAKVFYDWRGNGNQQPEDIVVDLGPEVAVASDPVRLVDRYDLLFMNRTMSDFMFTTLVTYLQSLPNTNSGRRQRVQNAVWLIQSSPEYAIER</sequence>
<evidence type="ECO:0000256" key="1">
    <source>
        <dbReference type="SAM" id="SignalP"/>
    </source>
</evidence>
<reference evidence="2 3" key="1">
    <citation type="submission" date="2016-10" db="EMBL/GenBank/DDBJ databases">
        <authorList>
            <person name="de Groot N.N."/>
        </authorList>
    </citation>
    <scope>NUCLEOTIDE SEQUENCE [LARGE SCALE GENOMIC DNA]</scope>
    <source>
        <strain evidence="2 3">CGMCC 1.7659</strain>
    </source>
</reference>
<feature type="chain" id="PRO_5011555742" evidence="1">
    <location>
        <begin position="24"/>
        <end position="574"/>
    </location>
</feature>
<keyword evidence="3" id="KW-1185">Reference proteome</keyword>
<dbReference type="RefSeq" id="WP_175497791.1">
    <property type="nucleotide sequence ID" value="NZ_FOVF01000001.1"/>
</dbReference>
<dbReference type="Proteomes" id="UP000198575">
    <property type="component" value="Unassembled WGS sequence"/>
</dbReference>
<dbReference type="InterPro" id="IPR014917">
    <property type="entry name" value="DUF1800"/>
</dbReference>
<organism evidence="2 3">
    <name type="scientific">Dokdonella immobilis</name>
    <dbReference type="NCBI Taxonomy" id="578942"/>
    <lineage>
        <taxon>Bacteria</taxon>
        <taxon>Pseudomonadati</taxon>
        <taxon>Pseudomonadota</taxon>
        <taxon>Gammaproteobacteria</taxon>
        <taxon>Lysobacterales</taxon>
        <taxon>Rhodanobacteraceae</taxon>
        <taxon>Dokdonella</taxon>
    </lineage>
</organism>
<evidence type="ECO:0000313" key="2">
    <source>
        <dbReference type="EMBL" id="SFM96486.1"/>
    </source>
</evidence>
<protein>
    <submittedName>
        <fullName evidence="2">Uncharacterized conserved protein, DUF1800 family</fullName>
    </submittedName>
</protein>